<accession>A0A2P2NP68</accession>
<dbReference type="EMBL" id="GGEC01063815">
    <property type="protein sequence ID" value="MBX44299.1"/>
    <property type="molecule type" value="Transcribed_RNA"/>
</dbReference>
<protein>
    <submittedName>
        <fullName evidence="2">Uncharacterized protein</fullName>
    </submittedName>
</protein>
<evidence type="ECO:0000256" key="1">
    <source>
        <dbReference type="SAM" id="MobiDB-lite"/>
    </source>
</evidence>
<feature type="region of interest" description="Disordered" evidence="1">
    <location>
        <begin position="1"/>
        <end position="25"/>
    </location>
</feature>
<evidence type="ECO:0000313" key="2">
    <source>
        <dbReference type="EMBL" id="MBX44299.1"/>
    </source>
</evidence>
<proteinExistence type="predicted"/>
<organism evidence="2">
    <name type="scientific">Rhizophora mucronata</name>
    <name type="common">Asiatic mangrove</name>
    <dbReference type="NCBI Taxonomy" id="61149"/>
    <lineage>
        <taxon>Eukaryota</taxon>
        <taxon>Viridiplantae</taxon>
        <taxon>Streptophyta</taxon>
        <taxon>Embryophyta</taxon>
        <taxon>Tracheophyta</taxon>
        <taxon>Spermatophyta</taxon>
        <taxon>Magnoliopsida</taxon>
        <taxon>eudicotyledons</taxon>
        <taxon>Gunneridae</taxon>
        <taxon>Pentapetalae</taxon>
        <taxon>rosids</taxon>
        <taxon>fabids</taxon>
        <taxon>Malpighiales</taxon>
        <taxon>Rhizophoraceae</taxon>
        <taxon>Rhizophora</taxon>
    </lineage>
</organism>
<name>A0A2P2NP68_RHIMU</name>
<reference evidence="2" key="1">
    <citation type="submission" date="2018-02" db="EMBL/GenBank/DDBJ databases">
        <title>Rhizophora mucronata_Transcriptome.</title>
        <authorList>
            <person name="Meera S.P."/>
            <person name="Sreeshan A."/>
            <person name="Augustine A."/>
        </authorList>
    </citation>
    <scope>NUCLEOTIDE SEQUENCE</scope>
    <source>
        <tissue evidence="2">Leaf</tissue>
    </source>
</reference>
<sequence>MQLGENQTQKEKRKTRQIFTNSISR</sequence>
<dbReference type="AlphaFoldDB" id="A0A2P2NP68"/>